<reference evidence="1 2" key="1">
    <citation type="submission" date="2022-11" db="EMBL/GenBank/DDBJ databases">
        <title>The characterization of three novel Bacteroidetes species and genomic analysis of their roles in tidal elemental geochemical cycles.</title>
        <authorList>
            <person name="Ma K."/>
        </authorList>
    </citation>
    <scope>NUCLEOTIDE SEQUENCE [LARGE SCALE GENOMIC DNA]</scope>
    <source>
        <strain evidence="1 2">M17</strain>
    </source>
</reference>
<dbReference type="EMBL" id="JAPFQN010000004">
    <property type="protein sequence ID" value="MCX2743730.1"/>
    <property type="molecule type" value="Genomic_DNA"/>
</dbReference>
<dbReference type="Proteomes" id="UP001209885">
    <property type="component" value="Unassembled WGS sequence"/>
</dbReference>
<keyword evidence="2" id="KW-1185">Reference proteome</keyword>
<sequence length="249" mass="28751">MKYDIRVVAFIDILGFKNAVDSSLEDDDEFNRIKTALTDLNEFFITPKDKYEIDADRKLNTDTQIIQVSDSLVISRLIQEQGGIYYMLSDCAFAIHLLISNGFLCRGSIKAGYLHHTESTMFGEAFIRAYQSEAEEILPIVKFEKELFDVVKLFPGPANKDYEEWEIDFIKKNCKQLNEKEYYLDYFTDYDDLVGGGEGTAAIHYQKLREIIIDGLKLPAETSAYKKYKWASEQFNLSAERFGLEKINE</sequence>
<name>A0ABT3RQ46_9BACT</name>
<accession>A0ABT3RQ46</accession>
<protein>
    <recommendedName>
        <fullName evidence="3">Guanylate cyclase domain-containing protein</fullName>
    </recommendedName>
</protein>
<comment type="caution">
    <text evidence="1">The sequence shown here is derived from an EMBL/GenBank/DDBJ whole genome shotgun (WGS) entry which is preliminary data.</text>
</comment>
<dbReference type="RefSeq" id="WP_266056134.1">
    <property type="nucleotide sequence ID" value="NZ_JAPFQN010000004.1"/>
</dbReference>
<organism evidence="1 2">
    <name type="scientific">Mangrovivirga halotolerans</name>
    <dbReference type="NCBI Taxonomy" id="2993936"/>
    <lineage>
        <taxon>Bacteria</taxon>
        <taxon>Pseudomonadati</taxon>
        <taxon>Bacteroidota</taxon>
        <taxon>Cytophagia</taxon>
        <taxon>Cytophagales</taxon>
        <taxon>Mangrovivirgaceae</taxon>
        <taxon>Mangrovivirga</taxon>
    </lineage>
</organism>
<evidence type="ECO:0000313" key="2">
    <source>
        <dbReference type="Proteomes" id="UP001209885"/>
    </source>
</evidence>
<gene>
    <name evidence="1" type="ORF">OO013_07635</name>
</gene>
<proteinExistence type="predicted"/>
<evidence type="ECO:0008006" key="3">
    <source>
        <dbReference type="Google" id="ProtNLM"/>
    </source>
</evidence>
<evidence type="ECO:0000313" key="1">
    <source>
        <dbReference type="EMBL" id="MCX2743730.1"/>
    </source>
</evidence>